<evidence type="ECO:0000313" key="4">
    <source>
        <dbReference type="Proteomes" id="UP000799776"/>
    </source>
</evidence>
<dbReference type="OrthoDB" id="5365701at2759"/>
<evidence type="ECO:0000313" key="3">
    <source>
        <dbReference type="EMBL" id="KAF2085753.1"/>
    </source>
</evidence>
<sequence>MISPLTIAQFAITAQCLTTAKALQTLRDKYQNASRTIAAICSESTVISASLSQLQSLLVSDANHISDHLRDRPELYATFDTSLAGCMVIYSCLDDEVQRLSVQCHNADRATWKEEAKFVWNEDSMKQLLDSLRGQQQALTLLIQVLQTESLMDIKKLLQDGNAVISQVANRSRDLRASHPSVRVPESIYESTMAGEGSMIDDAEFAFDDAVVNSQAYRRAFKAARRAKAKSPEVSAEVLLDSVQTEDGKDDSIPGKEPIPSSDSVPPSIEAEEERPPLPPRRKTPSSTPNRYRATSSNGRRSSSVASGSQDVRKTTLATVDDMQVRKVWDEILQSEILYVTSLRKLQSSFRDPISTQWPALAKHLEVLKLLDEMIRLNDDHLLTPLTDQLAKPLACANPMIFQIWYKEAGPTYRKYYERYPHAAAAIRTTIDVDSKFRKFVQLSDASAGRVLGLRDLLVAPMRQIEAYCDLLRKAASMSFSSQLIAHQTTDFMKTCQMLKRFKASSTMLLEQTAWVEEMQSLKRRISSVNSSFPEMLDIADKSRKIIYQGPVACKVKGKGSWTQVHAILLDNYLFWGTIERPRAHWGGKWKSGEKLWILEAPLSTTHLQCELEAKQEQAIKPSLLNEVPRGQEMYPFTVLTITAKHVLGGASRQQRQEWMDAIRSLRYLGVSNVAIPTIGAASIF</sequence>
<accession>A0A9P4LY93</accession>
<feature type="compositionally biased region" description="Low complexity" evidence="1">
    <location>
        <begin position="258"/>
        <end position="269"/>
    </location>
</feature>
<dbReference type="InterPro" id="IPR035899">
    <property type="entry name" value="DBL_dom_sf"/>
</dbReference>
<evidence type="ECO:0000259" key="2">
    <source>
        <dbReference type="PROSITE" id="PS50010"/>
    </source>
</evidence>
<dbReference type="PANTHER" id="PTHR46572">
    <property type="entry name" value="RHO1 GDP-GTP EXCHANGE PROTEIN 1-RELATED"/>
    <property type="match status" value="1"/>
</dbReference>
<protein>
    <recommendedName>
        <fullName evidence="2">DH domain-containing protein</fullName>
    </recommendedName>
</protein>
<dbReference type="PROSITE" id="PS50010">
    <property type="entry name" value="DH_2"/>
    <property type="match status" value="1"/>
</dbReference>
<reference evidence="3" key="1">
    <citation type="journal article" date="2020" name="Stud. Mycol.">
        <title>101 Dothideomycetes genomes: a test case for predicting lifestyles and emergence of pathogens.</title>
        <authorList>
            <person name="Haridas S."/>
            <person name="Albert R."/>
            <person name="Binder M."/>
            <person name="Bloem J."/>
            <person name="Labutti K."/>
            <person name="Salamov A."/>
            <person name="Andreopoulos B."/>
            <person name="Baker S."/>
            <person name="Barry K."/>
            <person name="Bills G."/>
            <person name="Bluhm B."/>
            <person name="Cannon C."/>
            <person name="Castanera R."/>
            <person name="Culley D."/>
            <person name="Daum C."/>
            <person name="Ezra D."/>
            <person name="Gonzalez J."/>
            <person name="Henrissat B."/>
            <person name="Kuo A."/>
            <person name="Liang C."/>
            <person name="Lipzen A."/>
            <person name="Lutzoni F."/>
            <person name="Magnuson J."/>
            <person name="Mondo S."/>
            <person name="Nolan M."/>
            <person name="Ohm R."/>
            <person name="Pangilinan J."/>
            <person name="Park H.-J."/>
            <person name="Ramirez L."/>
            <person name="Alfaro M."/>
            <person name="Sun H."/>
            <person name="Tritt A."/>
            <person name="Yoshinaga Y."/>
            <person name="Zwiers L.-H."/>
            <person name="Turgeon B."/>
            <person name="Goodwin S."/>
            <person name="Spatafora J."/>
            <person name="Crous P."/>
            <person name="Grigoriev I."/>
        </authorList>
    </citation>
    <scope>NUCLEOTIDE SEQUENCE</scope>
    <source>
        <strain evidence="3">CBS 121410</strain>
    </source>
</reference>
<name>A0A9P4LY93_9PEZI</name>
<dbReference type="AlphaFoldDB" id="A0A9P4LY93"/>
<feature type="compositionally biased region" description="Low complexity" evidence="1">
    <location>
        <begin position="296"/>
        <end position="309"/>
    </location>
</feature>
<feature type="region of interest" description="Disordered" evidence="1">
    <location>
        <begin position="232"/>
        <end position="312"/>
    </location>
</feature>
<dbReference type="Proteomes" id="UP000799776">
    <property type="component" value="Unassembled WGS sequence"/>
</dbReference>
<dbReference type="SUPFAM" id="SSF50729">
    <property type="entry name" value="PH domain-like"/>
    <property type="match status" value="1"/>
</dbReference>
<organism evidence="3 4">
    <name type="scientific">Saccharata proteae CBS 121410</name>
    <dbReference type="NCBI Taxonomy" id="1314787"/>
    <lineage>
        <taxon>Eukaryota</taxon>
        <taxon>Fungi</taxon>
        <taxon>Dikarya</taxon>
        <taxon>Ascomycota</taxon>
        <taxon>Pezizomycotina</taxon>
        <taxon>Dothideomycetes</taxon>
        <taxon>Dothideomycetes incertae sedis</taxon>
        <taxon>Botryosphaeriales</taxon>
        <taxon>Saccharataceae</taxon>
        <taxon>Saccharata</taxon>
    </lineage>
</organism>
<proteinExistence type="predicted"/>
<evidence type="ECO:0000256" key="1">
    <source>
        <dbReference type="SAM" id="MobiDB-lite"/>
    </source>
</evidence>
<keyword evidence="4" id="KW-1185">Reference proteome</keyword>
<dbReference type="InterPro" id="IPR011993">
    <property type="entry name" value="PH-like_dom_sf"/>
</dbReference>
<dbReference type="Gene3D" id="2.30.29.30">
    <property type="entry name" value="Pleckstrin-homology domain (PH domain)/Phosphotyrosine-binding domain (PTB)"/>
    <property type="match status" value="1"/>
</dbReference>
<dbReference type="Gene3D" id="1.20.900.10">
    <property type="entry name" value="Dbl homology (DH) domain"/>
    <property type="match status" value="1"/>
</dbReference>
<feature type="domain" description="DH" evidence="2">
    <location>
        <begin position="324"/>
        <end position="532"/>
    </location>
</feature>
<dbReference type="InterPro" id="IPR052233">
    <property type="entry name" value="Rho-type_GEFs"/>
</dbReference>
<gene>
    <name evidence="3" type="ORF">K490DRAFT_45933</name>
</gene>
<dbReference type="PANTHER" id="PTHR46572:SF1">
    <property type="entry name" value="RHO1 GUANINE NUCLEOTIDE EXCHANGE FACTOR TUS1"/>
    <property type="match status" value="1"/>
</dbReference>
<dbReference type="GO" id="GO:0005085">
    <property type="term" value="F:guanyl-nucleotide exchange factor activity"/>
    <property type="evidence" value="ECO:0007669"/>
    <property type="project" value="InterPro"/>
</dbReference>
<comment type="caution">
    <text evidence="3">The sequence shown here is derived from an EMBL/GenBank/DDBJ whole genome shotgun (WGS) entry which is preliminary data.</text>
</comment>
<dbReference type="InterPro" id="IPR000219">
    <property type="entry name" value="DH_dom"/>
</dbReference>
<dbReference type="SUPFAM" id="SSF48065">
    <property type="entry name" value="DBL homology domain (DH-domain)"/>
    <property type="match status" value="1"/>
</dbReference>
<dbReference type="SMART" id="SM00233">
    <property type="entry name" value="PH"/>
    <property type="match status" value="1"/>
</dbReference>
<dbReference type="Pfam" id="PF00621">
    <property type="entry name" value="RhoGEF"/>
    <property type="match status" value="1"/>
</dbReference>
<dbReference type="EMBL" id="ML978728">
    <property type="protein sequence ID" value="KAF2085753.1"/>
    <property type="molecule type" value="Genomic_DNA"/>
</dbReference>
<dbReference type="InterPro" id="IPR001849">
    <property type="entry name" value="PH_domain"/>
</dbReference>
<feature type="compositionally biased region" description="Polar residues" evidence="1">
    <location>
        <begin position="285"/>
        <end position="295"/>
    </location>
</feature>